<comment type="caution">
    <text evidence="5">The sequence shown here is derived from an EMBL/GenBank/DDBJ whole genome shotgun (WGS) entry which is preliminary data.</text>
</comment>
<feature type="compositionally biased region" description="Basic and acidic residues" evidence="3">
    <location>
        <begin position="144"/>
        <end position="162"/>
    </location>
</feature>
<protein>
    <submittedName>
        <fullName evidence="5">IS5/IS1182 family transposase</fullName>
    </submittedName>
</protein>
<evidence type="ECO:0000256" key="3">
    <source>
        <dbReference type="SAM" id="MobiDB-lite"/>
    </source>
</evidence>
<evidence type="ECO:0000313" key="5">
    <source>
        <dbReference type="EMBL" id="PIZ72475.1"/>
    </source>
</evidence>
<dbReference type="InterPro" id="IPR027806">
    <property type="entry name" value="HARBI1_dom"/>
</dbReference>
<dbReference type="AlphaFoldDB" id="A0A2M7ULR4"/>
<dbReference type="Pfam" id="PF13359">
    <property type="entry name" value="DDE_Tnp_4"/>
    <property type="match status" value="1"/>
</dbReference>
<keyword evidence="2" id="KW-0479">Metal-binding</keyword>
<accession>A0A2M7ULR4</accession>
<evidence type="ECO:0000256" key="2">
    <source>
        <dbReference type="ARBA" id="ARBA00022723"/>
    </source>
</evidence>
<dbReference type="GO" id="GO:0046872">
    <property type="term" value="F:metal ion binding"/>
    <property type="evidence" value="ECO:0007669"/>
    <property type="project" value="UniProtKB-KW"/>
</dbReference>
<evidence type="ECO:0000313" key="6">
    <source>
        <dbReference type="Proteomes" id="UP000229805"/>
    </source>
</evidence>
<feature type="region of interest" description="Disordered" evidence="3">
    <location>
        <begin position="144"/>
        <end position="166"/>
    </location>
</feature>
<evidence type="ECO:0000256" key="1">
    <source>
        <dbReference type="ARBA" id="ARBA00001968"/>
    </source>
</evidence>
<proteinExistence type="predicted"/>
<reference evidence="6" key="1">
    <citation type="submission" date="2017-09" db="EMBL/GenBank/DDBJ databases">
        <title>Depth-based differentiation of microbial function through sediment-hosted aquifers and enrichment of novel symbionts in the deep terrestrial subsurface.</title>
        <authorList>
            <person name="Probst A.J."/>
            <person name="Ladd B."/>
            <person name="Jarett J.K."/>
            <person name="Geller-Mcgrath D.E."/>
            <person name="Sieber C.M.K."/>
            <person name="Emerson J.B."/>
            <person name="Anantharaman K."/>
            <person name="Thomas B.C."/>
            <person name="Malmstrom R."/>
            <person name="Stieglmeier M."/>
            <person name="Klingl A."/>
            <person name="Woyke T."/>
            <person name="Ryan C.M."/>
            <person name="Banfield J.F."/>
        </authorList>
    </citation>
    <scope>NUCLEOTIDE SEQUENCE [LARGE SCALE GENOMIC DNA]</scope>
</reference>
<feature type="domain" description="DDE Tnp4" evidence="4">
    <location>
        <begin position="141"/>
        <end position="299"/>
    </location>
</feature>
<name>A0A2M7ULR4_9BACT</name>
<organism evidence="5 6">
    <name type="scientific">Candidatus Portnoybacteria bacterium CG_4_10_14_0_2_um_filter_44_20</name>
    <dbReference type="NCBI Taxonomy" id="1974799"/>
    <lineage>
        <taxon>Bacteria</taxon>
        <taxon>Candidatus Portnoyibacteriota</taxon>
    </lineage>
</organism>
<comment type="cofactor">
    <cofactor evidence="1">
        <name>a divalent metal cation</name>
        <dbReference type="ChEBI" id="CHEBI:60240"/>
    </cofactor>
</comment>
<dbReference type="Proteomes" id="UP000229805">
    <property type="component" value="Unassembled WGS sequence"/>
</dbReference>
<dbReference type="EMBL" id="PFOG01000011">
    <property type="protein sequence ID" value="PIZ72475.1"/>
    <property type="molecule type" value="Genomic_DNA"/>
</dbReference>
<gene>
    <name evidence="5" type="ORF">COY11_00230</name>
</gene>
<evidence type="ECO:0000259" key="4">
    <source>
        <dbReference type="Pfam" id="PF13359"/>
    </source>
</evidence>
<sequence>MMNIDKVLNNKRLTLALAGLTPREFTDLLPMFEQVWQDKKQYDYRKHRKQRVRKPGGGRRGVLKEMRDKLFFILLYYKCYPTYDVLTFLYGFDRANGFRRQKQLTETLEKTLGKKMVLPERRLRKIEEFFEMFPEAKEVFVDGTERPIQRPKDSKQQKDKYSGKKKRHTVKNIIIADKHKRIGFLSKTENGRHHDFEMLKEHAPPKYIPITIKQHMDLGFKGYHVQFPDHRISMPEKKPRTRDLCKTKLQQNKKKSGWRVLVEHAVGGVKRFRITTDVFRNKVRGSDDKAMLISCGLWNYHLQASR</sequence>